<dbReference type="SUPFAM" id="SSF55073">
    <property type="entry name" value="Nucleotide cyclase"/>
    <property type="match status" value="1"/>
</dbReference>
<gene>
    <name evidence="4" type="ORF">QRD43_00095</name>
</gene>
<sequence>MPTVLTERLTEQLTQCLAEARDAQHEATLELGLARASEAWSHARQLGFLAEQIEAGRLRVYFHYRRGELQEMLELSQEVQALMRPLGPSAQLCELLRWTSLAASELGDFETGLNCANEGHELARALGDKRVLAAALNALGACFERMGDPWQAERLMNEAAALARDEATAYERVITLNNLCTTALGEYHLMRDSGHESACQEALQRALHYGREVRPHARQLGELYALALTDSNLGEVLLLMGELGEAEPYLRAALAQAQARQFDALAGRVHCNLAELALAQDDLARAWTHVLAVQDETTVLFNSYQALRLHRVAYRCAKAEGNLDEALHHLEAFQRLERRRSVAQLMAQSRFFVSRLEAEQARAAADQAHQKVSVLTARTQELEAHVQRDPLTGLGNRRFLEARMPALIVDCEQQQRALTLALIDADHFKQINDQHGHAIGDAVLQQLAQLLRENTRGSDLLLRYGGEEFLAVLPDTVADRAFEVCERLRQSVETHPWQDLAPGLVVTLSIGLASAPPYSTDLLISRADAAMYRAKHLGRNRVALA</sequence>
<dbReference type="RefSeq" id="WP_285980428.1">
    <property type="nucleotide sequence ID" value="NZ_JASVDS010000001.1"/>
</dbReference>
<keyword evidence="4" id="KW-0808">Transferase</keyword>
<protein>
    <recommendedName>
        <fullName evidence="1">diguanylate cyclase</fullName>
        <ecNumber evidence="1">2.7.7.65</ecNumber>
    </recommendedName>
</protein>
<dbReference type="EC" id="2.7.7.65" evidence="1"/>
<dbReference type="InterPro" id="IPR050469">
    <property type="entry name" value="Diguanylate_Cyclase"/>
</dbReference>
<dbReference type="InterPro" id="IPR011990">
    <property type="entry name" value="TPR-like_helical_dom_sf"/>
</dbReference>
<evidence type="ECO:0000313" key="4">
    <source>
        <dbReference type="EMBL" id="MDL5030286.1"/>
    </source>
</evidence>
<dbReference type="SUPFAM" id="SSF48452">
    <property type="entry name" value="TPR-like"/>
    <property type="match status" value="2"/>
</dbReference>
<comment type="caution">
    <text evidence="4">The sequence shown here is derived from an EMBL/GenBank/DDBJ whole genome shotgun (WGS) entry which is preliminary data.</text>
</comment>
<evidence type="ECO:0000256" key="2">
    <source>
        <dbReference type="ARBA" id="ARBA00034247"/>
    </source>
</evidence>
<dbReference type="Gene3D" id="1.25.40.10">
    <property type="entry name" value="Tetratricopeptide repeat domain"/>
    <property type="match status" value="2"/>
</dbReference>
<dbReference type="SMART" id="SM00267">
    <property type="entry name" value="GGDEF"/>
    <property type="match status" value="1"/>
</dbReference>
<dbReference type="Pfam" id="PF00990">
    <property type="entry name" value="GGDEF"/>
    <property type="match status" value="1"/>
</dbReference>
<proteinExistence type="predicted"/>
<dbReference type="InterPro" id="IPR029787">
    <property type="entry name" value="Nucleotide_cyclase"/>
</dbReference>
<evidence type="ECO:0000256" key="1">
    <source>
        <dbReference type="ARBA" id="ARBA00012528"/>
    </source>
</evidence>
<dbReference type="NCBIfam" id="TIGR00254">
    <property type="entry name" value="GGDEF"/>
    <property type="match status" value="1"/>
</dbReference>
<dbReference type="GO" id="GO:0052621">
    <property type="term" value="F:diguanylate cyclase activity"/>
    <property type="evidence" value="ECO:0007669"/>
    <property type="project" value="UniProtKB-EC"/>
</dbReference>
<reference evidence="4 5" key="1">
    <citation type="submission" date="2023-06" db="EMBL/GenBank/DDBJ databases">
        <title>Pelomonas sp. APW6 16S ribosomal RNA gene genome sequencing and assembly.</title>
        <authorList>
            <person name="Woo H."/>
        </authorList>
    </citation>
    <scope>NUCLEOTIDE SEQUENCE [LARGE SCALE GENOMIC DNA]</scope>
    <source>
        <strain evidence="4 5">APW6</strain>
    </source>
</reference>
<dbReference type="CDD" id="cd01949">
    <property type="entry name" value="GGDEF"/>
    <property type="match status" value="1"/>
</dbReference>
<dbReference type="Gene3D" id="3.30.70.270">
    <property type="match status" value="1"/>
</dbReference>
<keyword evidence="4" id="KW-0548">Nucleotidyltransferase</keyword>
<dbReference type="SMART" id="SM00028">
    <property type="entry name" value="TPR"/>
    <property type="match status" value="2"/>
</dbReference>
<dbReference type="PROSITE" id="PS50887">
    <property type="entry name" value="GGDEF"/>
    <property type="match status" value="1"/>
</dbReference>
<evidence type="ECO:0000259" key="3">
    <source>
        <dbReference type="PROSITE" id="PS50887"/>
    </source>
</evidence>
<comment type="catalytic activity">
    <reaction evidence="2">
        <text>2 GTP = 3',3'-c-di-GMP + 2 diphosphate</text>
        <dbReference type="Rhea" id="RHEA:24898"/>
        <dbReference type="ChEBI" id="CHEBI:33019"/>
        <dbReference type="ChEBI" id="CHEBI:37565"/>
        <dbReference type="ChEBI" id="CHEBI:58805"/>
        <dbReference type="EC" id="2.7.7.65"/>
    </reaction>
</comment>
<dbReference type="EMBL" id="JASVDS010000001">
    <property type="protein sequence ID" value="MDL5030286.1"/>
    <property type="molecule type" value="Genomic_DNA"/>
</dbReference>
<dbReference type="InterPro" id="IPR019734">
    <property type="entry name" value="TPR_rpt"/>
</dbReference>
<feature type="domain" description="GGDEF" evidence="3">
    <location>
        <begin position="416"/>
        <end position="545"/>
    </location>
</feature>
<evidence type="ECO:0000313" key="5">
    <source>
        <dbReference type="Proteomes" id="UP001238603"/>
    </source>
</evidence>
<dbReference type="Proteomes" id="UP001238603">
    <property type="component" value="Unassembled WGS sequence"/>
</dbReference>
<name>A0ABT7LBQ1_9BURK</name>
<dbReference type="InterPro" id="IPR000160">
    <property type="entry name" value="GGDEF_dom"/>
</dbReference>
<accession>A0ABT7LBQ1</accession>
<dbReference type="Pfam" id="PF13424">
    <property type="entry name" value="TPR_12"/>
    <property type="match status" value="1"/>
</dbReference>
<dbReference type="PANTHER" id="PTHR45138:SF9">
    <property type="entry name" value="DIGUANYLATE CYCLASE DGCM-RELATED"/>
    <property type="match status" value="1"/>
</dbReference>
<keyword evidence="5" id="KW-1185">Reference proteome</keyword>
<dbReference type="InterPro" id="IPR043128">
    <property type="entry name" value="Rev_trsase/Diguanyl_cyclase"/>
</dbReference>
<dbReference type="PANTHER" id="PTHR45138">
    <property type="entry name" value="REGULATORY COMPONENTS OF SENSORY TRANSDUCTION SYSTEM"/>
    <property type="match status" value="1"/>
</dbReference>
<organism evidence="4 5">
    <name type="scientific">Roseateles subflavus</name>
    <dbReference type="NCBI Taxonomy" id="3053353"/>
    <lineage>
        <taxon>Bacteria</taxon>
        <taxon>Pseudomonadati</taxon>
        <taxon>Pseudomonadota</taxon>
        <taxon>Betaproteobacteria</taxon>
        <taxon>Burkholderiales</taxon>
        <taxon>Sphaerotilaceae</taxon>
        <taxon>Roseateles</taxon>
    </lineage>
</organism>